<dbReference type="PANTHER" id="PTHR43591:SF24">
    <property type="entry name" value="2-METHOXY-6-POLYPRENYL-1,4-BENZOQUINOL METHYLASE, MITOCHONDRIAL"/>
    <property type="match status" value="1"/>
</dbReference>
<organism evidence="3 4">
    <name type="scientific">Rhizopus microsporus</name>
    <dbReference type="NCBI Taxonomy" id="58291"/>
    <lineage>
        <taxon>Eukaryota</taxon>
        <taxon>Fungi</taxon>
        <taxon>Fungi incertae sedis</taxon>
        <taxon>Mucoromycota</taxon>
        <taxon>Mucoromycotina</taxon>
        <taxon>Mucoromycetes</taxon>
        <taxon>Mucorales</taxon>
        <taxon>Mucorineae</taxon>
        <taxon>Rhizopodaceae</taxon>
        <taxon>Rhizopus</taxon>
    </lineage>
</organism>
<dbReference type="Proteomes" id="UP000242381">
    <property type="component" value="Unassembled WGS sequence"/>
</dbReference>
<evidence type="ECO:0000313" key="3">
    <source>
        <dbReference type="EMBL" id="ORE21964.1"/>
    </source>
</evidence>
<evidence type="ECO:0000313" key="4">
    <source>
        <dbReference type="Proteomes" id="UP000242381"/>
    </source>
</evidence>
<proteinExistence type="predicted"/>
<dbReference type="EMBL" id="KV921272">
    <property type="protein sequence ID" value="ORE21964.1"/>
    <property type="molecule type" value="Genomic_DNA"/>
</dbReference>
<reference evidence="3 4" key="1">
    <citation type="journal article" date="2016" name="Proc. Natl. Acad. Sci. U.S.A.">
        <title>Lipid metabolic changes in an early divergent fungus govern the establishment of a mutualistic symbiosis with endobacteria.</title>
        <authorList>
            <person name="Lastovetsky O.A."/>
            <person name="Gaspar M.L."/>
            <person name="Mondo S.J."/>
            <person name="LaButti K.M."/>
            <person name="Sandor L."/>
            <person name="Grigoriev I.V."/>
            <person name="Henry S.A."/>
            <person name="Pawlowska T.E."/>
        </authorList>
    </citation>
    <scope>NUCLEOTIDE SEQUENCE [LARGE SCALE GENOMIC DNA]</scope>
    <source>
        <strain evidence="3 4">ATCC 11559</strain>
    </source>
</reference>
<dbReference type="AlphaFoldDB" id="A0A1X0SCD6"/>
<dbReference type="GO" id="GO:0032259">
    <property type="term" value="P:methylation"/>
    <property type="evidence" value="ECO:0007669"/>
    <property type="project" value="UniProtKB-KW"/>
</dbReference>
<dbReference type="PANTHER" id="PTHR43591">
    <property type="entry name" value="METHYLTRANSFERASE"/>
    <property type="match status" value="1"/>
</dbReference>
<evidence type="ECO:0000256" key="1">
    <source>
        <dbReference type="SAM" id="MobiDB-lite"/>
    </source>
</evidence>
<gene>
    <name evidence="3" type="ORF">BCV71DRAFT_224840</name>
</gene>
<dbReference type="Pfam" id="PF13649">
    <property type="entry name" value="Methyltransf_25"/>
    <property type="match status" value="1"/>
</dbReference>
<keyword evidence="3" id="KW-0808">Transferase</keyword>
<accession>A0A1X0SCD6</accession>
<evidence type="ECO:0000259" key="2">
    <source>
        <dbReference type="Pfam" id="PF13649"/>
    </source>
</evidence>
<sequence>MGNQTSKVIEKSRERKERRKTRRRSTITLGGRSHSSLVMKGGTMSGNYDWIDEKQESQPKSRRQSITEFFVGRKKSLVQEDFKEFDRLQRQHYLLKSARKANTCHQLKDPEVILDVGTGNGIWALEMAAEYCQAKVIGLDIRPPTEQQGKPKNLTYKEADIMQTWPIESNSVDFVFQRNMGQVILKDQWPHVLSEMYRVLKPGGVIELVEADLWHHNPGPVQKAFDEFSQTQCNEVGLDFRFTETLSEQLDTIGFKELDKCTIDIPIGEWPQDPELKQFGFINKEIQKAFLRNRKSIYISKWSVTPDDYDLAVQELMAEFEDYRGFTRFNCWTAKKI</sequence>
<dbReference type="GO" id="GO:0008168">
    <property type="term" value="F:methyltransferase activity"/>
    <property type="evidence" value="ECO:0007669"/>
    <property type="project" value="UniProtKB-KW"/>
</dbReference>
<feature type="domain" description="Methyltransferase" evidence="2">
    <location>
        <begin position="113"/>
        <end position="204"/>
    </location>
</feature>
<dbReference type="OMA" id="VSKWGIT"/>
<feature type="compositionally biased region" description="Basic residues" evidence="1">
    <location>
        <begin position="16"/>
        <end position="25"/>
    </location>
</feature>
<dbReference type="VEuPathDB" id="FungiDB:BCV72DRAFT_304690"/>
<protein>
    <submittedName>
        <fullName evidence="3">S-adenosyl-L-methionine-dependent methyltransferase</fullName>
    </submittedName>
</protein>
<dbReference type="CDD" id="cd02440">
    <property type="entry name" value="AdoMet_MTases"/>
    <property type="match status" value="1"/>
</dbReference>
<dbReference type="InterPro" id="IPR041698">
    <property type="entry name" value="Methyltransf_25"/>
</dbReference>
<keyword evidence="3" id="KW-0489">Methyltransferase</keyword>
<dbReference type="Gene3D" id="3.40.50.150">
    <property type="entry name" value="Vaccinia Virus protein VP39"/>
    <property type="match status" value="1"/>
</dbReference>
<dbReference type="InterPro" id="IPR029063">
    <property type="entry name" value="SAM-dependent_MTases_sf"/>
</dbReference>
<name>A0A1X0SCD6_RHIZD</name>
<feature type="region of interest" description="Disordered" evidence="1">
    <location>
        <begin position="1"/>
        <end position="41"/>
    </location>
</feature>
<dbReference type="SUPFAM" id="SSF53335">
    <property type="entry name" value="S-adenosyl-L-methionine-dependent methyltransferases"/>
    <property type="match status" value="1"/>
</dbReference>